<dbReference type="STRING" id="303698.A0A1V6TK58"/>
<dbReference type="GO" id="GO:0003700">
    <property type="term" value="F:DNA-binding transcription factor activity"/>
    <property type="evidence" value="ECO:0007669"/>
    <property type="project" value="InterPro"/>
</dbReference>
<dbReference type="Pfam" id="PF04082">
    <property type="entry name" value="Fungal_trans"/>
    <property type="match status" value="1"/>
</dbReference>
<name>A0A1V6TK58_9EURO</name>
<evidence type="ECO:0000313" key="5">
    <source>
        <dbReference type="Proteomes" id="UP000191285"/>
    </source>
</evidence>
<dbReference type="Proteomes" id="UP000191285">
    <property type="component" value="Unassembled WGS sequence"/>
</dbReference>
<dbReference type="InterPro" id="IPR007219">
    <property type="entry name" value="XnlR_reg_dom"/>
</dbReference>
<dbReference type="GO" id="GO:0003677">
    <property type="term" value="F:DNA binding"/>
    <property type="evidence" value="ECO:0007669"/>
    <property type="project" value="InterPro"/>
</dbReference>
<dbReference type="AlphaFoldDB" id="A0A1V6TK58"/>
<evidence type="ECO:0000313" key="4">
    <source>
        <dbReference type="EMBL" id="OQE26320.1"/>
    </source>
</evidence>
<dbReference type="CDD" id="cd12148">
    <property type="entry name" value="fungal_TF_MHR"/>
    <property type="match status" value="1"/>
</dbReference>
<feature type="compositionally biased region" description="Low complexity" evidence="2">
    <location>
        <begin position="597"/>
        <end position="611"/>
    </location>
</feature>
<dbReference type="GO" id="GO:0008270">
    <property type="term" value="F:zinc ion binding"/>
    <property type="evidence" value="ECO:0007669"/>
    <property type="project" value="InterPro"/>
</dbReference>
<keyword evidence="1" id="KW-0539">Nucleus</keyword>
<organism evidence="4 5">
    <name type="scientific">Penicillium steckii</name>
    <dbReference type="NCBI Taxonomy" id="303698"/>
    <lineage>
        <taxon>Eukaryota</taxon>
        <taxon>Fungi</taxon>
        <taxon>Dikarya</taxon>
        <taxon>Ascomycota</taxon>
        <taxon>Pezizomycotina</taxon>
        <taxon>Eurotiomycetes</taxon>
        <taxon>Eurotiomycetidae</taxon>
        <taxon>Eurotiales</taxon>
        <taxon>Aspergillaceae</taxon>
        <taxon>Penicillium</taxon>
    </lineage>
</organism>
<evidence type="ECO:0000259" key="3">
    <source>
        <dbReference type="SMART" id="SM00906"/>
    </source>
</evidence>
<protein>
    <recommendedName>
        <fullName evidence="3">Xylanolytic transcriptional activator regulatory domain-containing protein</fullName>
    </recommendedName>
</protein>
<dbReference type="OrthoDB" id="3266505at2759"/>
<dbReference type="PANTHER" id="PTHR46910">
    <property type="entry name" value="TRANSCRIPTION FACTOR PDR1"/>
    <property type="match status" value="1"/>
</dbReference>
<accession>A0A1V6TK58</accession>
<comment type="caution">
    <text evidence="4">The sequence shown here is derived from an EMBL/GenBank/DDBJ whole genome shotgun (WGS) entry which is preliminary data.</text>
</comment>
<evidence type="ECO:0000256" key="2">
    <source>
        <dbReference type="SAM" id="MobiDB-lite"/>
    </source>
</evidence>
<evidence type="ECO:0000256" key="1">
    <source>
        <dbReference type="ARBA" id="ARBA00023242"/>
    </source>
</evidence>
<dbReference type="SMART" id="SM00906">
    <property type="entry name" value="Fungal_trans"/>
    <property type="match status" value="1"/>
</dbReference>
<gene>
    <name evidence="4" type="ORF">PENSTE_c005G09901</name>
</gene>
<reference evidence="5" key="1">
    <citation type="journal article" date="2017" name="Nat. Microbiol.">
        <title>Global analysis of biosynthetic gene clusters reveals vast potential of secondary metabolite production in Penicillium species.</title>
        <authorList>
            <person name="Nielsen J.C."/>
            <person name="Grijseels S."/>
            <person name="Prigent S."/>
            <person name="Ji B."/>
            <person name="Dainat J."/>
            <person name="Nielsen K.F."/>
            <person name="Frisvad J.C."/>
            <person name="Workman M."/>
            <person name="Nielsen J."/>
        </authorList>
    </citation>
    <scope>NUCLEOTIDE SEQUENCE [LARGE SCALE GENOMIC DNA]</scope>
    <source>
        <strain evidence="5">IBT 24891</strain>
    </source>
</reference>
<feature type="region of interest" description="Disordered" evidence="2">
    <location>
        <begin position="591"/>
        <end position="611"/>
    </location>
</feature>
<dbReference type="PANTHER" id="PTHR46910:SF1">
    <property type="entry name" value="MISCELLANEOUS ZN(II)2CYS6 TRANSCRIPTION FACTOR (EUROFUNG)-RELATED"/>
    <property type="match status" value="1"/>
</dbReference>
<feature type="domain" description="Xylanolytic transcriptional activator regulatory" evidence="3">
    <location>
        <begin position="278"/>
        <end position="351"/>
    </location>
</feature>
<feature type="region of interest" description="Disordered" evidence="2">
    <location>
        <begin position="52"/>
        <end position="72"/>
    </location>
</feature>
<dbReference type="EMBL" id="MLKD01000005">
    <property type="protein sequence ID" value="OQE26320.1"/>
    <property type="molecule type" value="Genomic_DNA"/>
</dbReference>
<proteinExistence type="predicted"/>
<keyword evidence="5" id="KW-1185">Reference proteome</keyword>
<dbReference type="GO" id="GO:0006351">
    <property type="term" value="P:DNA-templated transcription"/>
    <property type="evidence" value="ECO:0007669"/>
    <property type="project" value="InterPro"/>
</dbReference>
<sequence length="784" mass="88370">MGEYAELIRSQTSSNEPKNDIVVALGKIQRQLNDILGHRGTINFGNESCDTRAFKNDSPSSKRSRRNKNSKGQFALGSSTEIFSGEPSISHVIHEMESHLEQLGISRSSLISPPPSEPLTPIYDQDDARLEMNPIRAILDSHGIIPDKGRWDDLLSTFVDEVYVLYPFLHLPVLRKTYEEVCDHLLDISTSNSCDDMSHRIDISQVLFCLAIGRCSESTRQGTEHGHHSSGWSLFRASMKILGEPLEIFDDLSLALKAMQSMLLAVIYLYRIDASNKTEKFLALIVSHSHFIGLHRRQVTDEMPIFEAEMFRRVWWCTYIIDRRLALDTGRPFLIQDVNTDIPLPLELGDDWLLSHIDTRQTGKQLDGEIRNEISQKTTTPVRHIIDMVDFSRVVGKVWEAHYSARGRDSHPATLTTEYLELLVSSTTRHDPSKELPGPTKTFHQEFARMEWWQIKQRMLMRIRWLFLRLLVRKSSLRTIHPLETEDFASGAVCMQLCRSIILEFDRIPNKYPKHTFPFIHYVATSAMIALGLIIKQRHLQKSDLSFLPLAARTLRQFCSQTWVSGQIIRAVSRIDQITTFVLEGFGCTSSRPSCGNPQSRSNCRSNSPNSSLLISSNEDAGCPSVGQMPHSNHSSKPTLIFPMAYGEVNCEIWGDIEPIHSISGNGLPLNTPVSSSSTMEHLVMTDFDFERSSVGGSWPCLSDFFGVNLPNLINTPFDDFTEELSMSSRSLNTVSEGTSVVPFTTTALTMPGSEQAQMVPSHTSIGNDHDWLHSLFDTGSTQI</sequence>
<dbReference type="InterPro" id="IPR050987">
    <property type="entry name" value="AtrR-like"/>
</dbReference>